<accession>A0A5B7DSN8</accession>
<keyword evidence="1" id="KW-0472">Membrane</keyword>
<name>A0A5B7DSN8_PORTR</name>
<comment type="caution">
    <text evidence="2">The sequence shown here is derived from an EMBL/GenBank/DDBJ whole genome shotgun (WGS) entry which is preliminary data.</text>
</comment>
<gene>
    <name evidence="2" type="ORF">E2C01_017150</name>
</gene>
<reference evidence="2 3" key="1">
    <citation type="submission" date="2019-05" db="EMBL/GenBank/DDBJ databases">
        <title>Another draft genome of Portunus trituberculatus and its Hox gene families provides insights of decapod evolution.</title>
        <authorList>
            <person name="Jeong J.-H."/>
            <person name="Song I."/>
            <person name="Kim S."/>
            <person name="Choi T."/>
            <person name="Kim D."/>
            <person name="Ryu S."/>
            <person name="Kim W."/>
        </authorList>
    </citation>
    <scope>NUCLEOTIDE SEQUENCE [LARGE SCALE GENOMIC DNA]</scope>
    <source>
        <tissue evidence="2">Muscle</tissue>
    </source>
</reference>
<feature type="transmembrane region" description="Helical" evidence="1">
    <location>
        <begin position="104"/>
        <end position="123"/>
    </location>
</feature>
<dbReference type="AlphaFoldDB" id="A0A5B7DSN8"/>
<dbReference type="EMBL" id="VSRR010001287">
    <property type="protein sequence ID" value="MPC24079.1"/>
    <property type="molecule type" value="Genomic_DNA"/>
</dbReference>
<dbReference type="Proteomes" id="UP000324222">
    <property type="component" value="Unassembled WGS sequence"/>
</dbReference>
<proteinExistence type="predicted"/>
<protein>
    <submittedName>
        <fullName evidence="2">Uncharacterized protein</fullName>
    </submittedName>
</protein>
<evidence type="ECO:0000313" key="2">
    <source>
        <dbReference type="EMBL" id="MPC24079.1"/>
    </source>
</evidence>
<evidence type="ECO:0000313" key="3">
    <source>
        <dbReference type="Proteomes" id="UP000324222"/>
    </source>
</evidence>
<keyword evidence="1" id="KW-0812">Transmembrane</keyword>
<keyword evidence="1" id="KW-1133">Transmembrane helix</keyword>
<organism evidence="2 3">
    <name type="scientific">Portunus trituberculatus</name>
    <name type="common">Swimming crab</name>
    <name type="synonym">Neptunus trituberculatus</name>
    <dbReference type="NCBI Taxonomy" id="210409"/>
    <lineage>
        <taxon>Eukaryota</taxon>
        <taxon>Metazoa</taxon>
        <taxon>Ecdysozoa</taxon>
        <taxon>Arthropoda</taxon>
        <taxon>Crustacea</taxon>
        <taxon>Multicrustacea</taxon>
        <taxon>Malacostraca</taxon>
        <taxon>Eumalacostraca</taxon>
        <taxon>Eucarida</taxon>
        <taxon>Decapoda</taxon>
        <taxon>Pleocyemata</taxon>
        <taxon>Brachyura</taxon>
        <taxon>Eubrachyura</taxon>
        <taxon>Portunoidea</taxon>
        <taxon>Portunidae</taxon>
        <taxon>Portuninae</taxon>
        <taxon>Portunus</taxon>
    </lineage>
</organism>
<sequence>MHPTSLYHKRQESLVRLIPTPQSWLERSPNALTTIALTLLSSLARFYQFIHNHPYLLLHARRQKAALPPIRKPNSIICKTTAFSCYCFKSSTRLFCAQFLQSDFYQELTNFIVVTLGAALIVVSARGNLAPYSLLGLSYFFWVYQMTTRHHNIKKEEVKPAL</sequence>
<evidence type="ECO:0000256" key="1">
    <source>
        <dbReference type="SAM" id="Phobius"/>
    </source>
</evidence>
<keyword evidence="3" id="KW-1185">Reference proteome</keyword>